<accession>A0A1X7AL57</accession>
<dbReference type="InterPro" id="IPR015422">
    <property type="entry name" value="PyrdxlP-dep_Trfase_small"/>
</dbReference>
<dbReference type="InterPro" id="IPR036291">
    <property type="entry name" value="NAD(P)-bd_dom_sf"/>
</dbReference>
<dbReference type="InterPro" id="IPR005814">
    <property type="entry name" value="Aminotrans_3"/>
</dbReference>
<dbReference type="InterPro" id="IPR049704">
    <property type="entry name" value="Aminotrans_3_PPA_site"/>
</dbReference>
<dbReference type="PROSITE" id="PS00600">
    <property type="entry name" value="AA_TRANSFER_CLASS_3"/>
    <property type="match status" value="1"/>
</dbReference>
<dbReference type="SUPFAM" id="SSF53383">
    <property type="entry name" value="PLP-dependent transferases"/>
    <property type="match status" value="1"/>
</dbReference>
<dbReference type="RefSeq" id="WP_087110398.1">
    <property type="nucleotide sequence ID" value="NZ_CBCSCN010000003.1"/>
</dbReference>
<keyword evidence="3 5" id="KW-0808">Transferase</keyword>
<evidence type="ECO:0000313" key="6">
    <source>
        <dbReference type="Proteomes" id="UP000196573"/>
    </source>
</evidence>
<dbReference type="PANTHER" id="PTHR11986:SF79">
    <property type="entry name" value="ACETYLORNITHINE AMINOTRANSFERASE, MITOCHONDRIAL"/>
    <property type="match status" value="1"/>
</dbReference>
<reference evidence="5 6" key="1">
    <citation type="submission" date="2017-03" db="EMBL/GenBank/DDBJ databases">
        <authorList>
            <person name="Afonso C.L."/>
            <person name="Miller P.J."/>
            <person name="Scott M.A."/>
            <person name="Spackman E."/>
            <person name="Goraichik I."/>
            <person name="Dimitrov K.M."/>
            <person name="Suarez D.L."/>
            <person name="Swayne D.E."/>
        </authorList>
    </citation>
    <scope>NUCLEOTIDE SEQUENCE [LARGE SCALE GENOMIC DNA]</scope>
    <source>
        <strain evidence="5">SB41UT1</strain>
    </source>
</reference>
<dbReference type="GO" id="GO:0033094">
    <property type="term" value="F:putrescine--2-oxoglutarate transaminase activity"/>
    <property type="evidence" value="ECO:0007669"/>
    <property type="project" value="UniProtKB-EC"/>
</dbReference>
<dbReference type="InterPro" id="IPR015424">
    <property type="entry name" value="PyrdxlP-dep_Trfase"/>
</dbReference>
<proteinExistence type="predicted"/>
<organism evidence="5 6">
    <name type="scientific">Parendozoicomonas haliclonae</name>
    <dbReference type="NCBI Taxonomy" id="1960125"/>
    <lineage>
        <taxon>Bacteria</taxon>
        <taxon>Pseudomonadati</taxon>
        <taxon>Pseudomonadota</taxon>
        <taxon>Gammaproteobacteria</taxon>
        <taxon>Oceanospirillales</taxon>
        <taxon>Endozoicomonadaceae</taxon>
        <taxon>Parendozoicomonas</taxon>
    </lineage>
</organism>
<dbReference type="FunFam" id="3.40.640.10:FF:000004">
    <property type="entry name" value="Acetylornithine aminotransferase"/>
    <property type="match status" value="1"/>
</dbReference>
<dbReference type="SUPFAM" id="SSF51735">
    <property type="entry name" value="NAD(P)-binding Rossmann-fold domains"/>
    <property type="match status" value="1"/>
</dbReference>
<dbReference type="GO" id="GO:0030170">
    <property type="term" value="F:pyridoxal phosphate binding"/>
    <property type="evidence" value="ECO:0007669"/>
    <property type="project" value="InterPro"/>
</dbReference>
<evidence type="ECO:0000313" key="5">
    <source>
        <dbReference type="EMBL" id="SMA47727.1"/>
    </source>
</evidence>
<name>A0A1X7AL57_9GAMM</name>
<keyword evidence="2 5" id="KW-0032">Aminotransferase</keyword>
<dbReference type="AlphaFoldDB" id="A0A1X7AL57"/>
<evidence type="ECO:0000256" key="4">
    <source>
        <dbReference type="ARBA" id="ARBA00022898"/>
    </source>
</evidence>
<gene>
    <name evidence="5" type="primary">patA</name>
    <name evidence="5" type="ORF">EHSB41UT_02531</name>
</gene>
<dbReference type="Pfam" id="PF00202">
    <property type="entry name" value="Aminotran_3"/>
    <property type="match status" value="1"/>
</dbReference>
<dbReference type="EMBL" id="FWPT01000005">
    <property type="protein sequence ID" value="SMA47727.1"/>
    <property type="molecule type" value="Genomic_DNA"/>
</dbReference>
<dbReference type="Gene3D" id="3.90.1150.10">
    <property type="entry name" value="Aspartate Aminotransferase, domain 1"/>
    <property type="match status" value="1"/>
</dbReference>
<dbReference type="Proteomes" id="UP000196573">
    <property type="component" value="Unassembled WGS sequence"/>
</dbReference>
<dbReference type="PANTHER" id="PTHR11986">
    <property type="entry name" value="AMINOTRANSFERASE CLASS III"/>
    <property type="match status" value="1"/>
</dbReference>
<evidence type="ECO:0000256" key="3">
    <source>
        <dbReference type="ARBA" id="ARBA00022679"/>
    </source>
</evidence>
<dbReference type="EC" id="2.6.1.82" evidence="5"/>
<keyword evidence="4" id="KW-0663">Pyridoxal phosphate</keyword>
<dbReference type="GO" id="GO:0042802">
    <property type="term" value="F:identical protein binding"/>
    <property type="evidence" value="ECO:0007669"/>
    <property type="project" value="TreeGrafter"/>
</dbReference>
<comment type="cofactor">
    <cofactor evidence="1">
        <name>pyridoxal 5'-phosphate</name>
        <dbReference type="ChEBI" id="CHEBI:597326"/>
    </cofactor>
</comment>
<dbReference type="Gene3D" id="3.40.640.10">
    <property type="entry name" value="Type I PLP-dependent aspartate aminotransferase-like (Major domain)"/>
    <property type="match status" value="1"/>
</dbReference>
<evidence type="ECO:0000256" key="1">
    <source>
        <dbReference type="ARBA" id="ARBA00001933"/>
    </source>
</evidence>
<dbReference type="InterPro" id="IPR050103">
    <property type="entry name" value="Class-III_PLP-dep_AT"/>
</dbReference>
<keyword evidence="6" id="KW-1185">Reference proteome</keyword>
<evidence type="ECO:0000256" key="2">
    <source>
        <dbReference type="ARBA" id="ARBA00022576"/>
    </source>
</evidence>
<sequence>MHPINEYRAQLSTALRMDLDLVSCSGNKLTKRDGTVVLDFLSQYGALPFGHNPEFAVQAVNQYLSDQKPVFCQPVMLDISKRLAERLIGAMGGAYQHCVFTNSGAEAVEAAIKLARMRTGRKKILSVHNSFHGKTSAALACTGSSRYSVSVLDTPDFDQIALNNRDTLNDALCSKEFAAFIVEPVLGEGGMVCADKVWLQRARELCKETGTLLIFDEIQTGLGRVGAISMSIKLGIDPDILLLAKALGAGVLPSGAILYNDRASCREFERKHSSTFAGNGLAAAAGLALLDHLEAGQGQIFQHVENIARIIDQHCFRLKEQFCDMFNFSGGGLMRAVTINDIHNTENYTVNYLQNTGYMGWIICSWLLNRHSLLVAPLLSSPGAIRIEPNLNVSEEDINTLFIGIEQVCEIIAKGRYDLLLADLVGVDVETLPKVNSGRPDWKVKTQLTAGSERVKGKTFAFLIHTTMEKDVIANFPSVVKENFPERGVRRLAQLLIKLGRIAPNPHIALKFTVHGALASAQGILISSPITAEDMMKLPASEKKKLLEDWLHVARQEGAEVIGLGGYSSVISKGGLTVKDQLKDITLTSGNSLTACSTSEAILQAEDYDMRGKSVLIIGARGSVGKLITAQLSMYCDDLILVGRQGNGERLRRDLLQYLCRQVLLCSSENALEGSVYQRLDAYITHPDIQKLINNIDDPSLLLPCQLITERIMAAEYEQKLGLTFFAGDFSAIREIPKIDYVVSATSAGKAIIKANVFGSGTTIVDVSRPFDFDISESGPRVIEGGLVHQPSSQSYGDSNVTGTPAGINLACLSETIALALNSSEGHYSIGKCIDYKEAQAVMEIALKHGFTPVHFSHARQNCA</sequence>
<dbReference type="InterPro" id="IPR015421">
    <property type="entry name" value="PyrdxlP-dep_Trfase_major"/>
</dbReference>
<protein>
    <submittedName>
        <fullName evidence="5">Putrescine aminotransferase</fullName>
        <ecNumber evidence="5">2.6.1.82</ecNumber>
    </submittedName>
</protein>
<dbReference type="OrthoDB" id="9801052at2"/>
<dbReference type="Gene3D" id="3.40.50.720">
    <property type="entry name" value="NAD(P)-binding Rossmann-like Domain"/>
    <property type="match status" value="1"/>
</dbReference>